<protein>
    <recommendedName>
        <fullName evidence="4">DUF2029 domain-containing protein</fullName>
    </recommendedName>
</protein>
<name>A0A146G898_TERSA</name>
<reference evidence="3" key="1">
    <citation type="journal article" date="2017" name="Genome Announc.">
        <title>Draft Genome Sequence of Terrimicrobium sacchariphilum NM-5T, a Facultative Anaerobic Soil Bacterium of the Class Spartobacteria.</title>
        <authorList>
            <person name="Qiu Y.L."/>
            <person name="Tourlousse D.M."/>
            <person name="Matsuura N."/>
            <person name="Ohashi A."/>
            <person name="Sekiguchi Y."/>
        </authorList>
    </citation>
    <scope>NUCLEOTIDE SEQUENCE [LARGE SCALE GENOMIC DNA]</scope>
    <source>
        <strain evidence="3">NM-5</strain>
    </source>
</reference>
<feature type="transmembrane region" description="Helical" evidence="1">
    <location>
        <begin position="81"/>
        <end position="103"/>
    </location>
</feature>
<feature type="transmembrane region" description="Helical" evidence="1">
    <location>
        <begin position="20"/>
        <end position="38"/>
    </location>
</feature>
<comment type="caution">
    <text evidence="2">The sequence shown here is derived from an EMBL/GenBank/DDBJ whole genome shotgun (WGS) entry which is preliminary data.</text>
</comment>
<organism evidence="2 3">
    <name type="scientific">Terrimicrobium sacchariphilum</name>
    <dbReference type="NCBI Taxonomy" id="690879"/>
    <lineage>
        <taxon>Bacteria</taxon>
        <taxon>Pseudomonadati</taxon>
        <taxon>Verrucomicrobiota</taxon>
        <taxon>Terrimicrobiia</taxon>
        <taxon>Terrimicrobiales</taxon>
        <taxon>Terrimicrobiaceae</taxon>
        <taxon>Terrimicrobium</taxon>
    </lineage>
</organism>
<feature type="transmembrane region" description="Helical" evidence="1">
    <location>
        <begin position="411"/>
        <end position="428"/>
    </location>
</feature>
<sequence length="436" mass="48903">MIPVFYTLALGIVLWVSRGMYHWGAIVVLALATILFFFSYRLAKYREESVPKVISGATLLFIGLAIIQPRIMYVPVAMPMVASYFAIKLTLLIALIVYAVGLALSERRRYWAFVAVIILLFYTQFLTLMASPDPQIDVFMIDRDAVGYLFTGQNPYSIEFPDMYSGAYDYVPRFTYWPGLLLFTIPTWLLGDIRYATVICTALAAVCFYWLNRTAGRNVTESQQGALLFLSFPVGLFMLEQAWVDTIPAALTVLTAVLLIKQRWLLACAVLGVIVTTKQYGFLVAVPSLIYILRSVGWRKALQGAGVMALTCALIFGPFLLWDIKGFHTSTIDLLIGMPFRDDALSIVALCKRTLGFWLPGLLLLAIYIAILSAGALYLLVKRSCTLWDWAFTLVAIHSVMFLFGKQAFCNYYYMLAVFVMIMVALRPKPGSPSHV</sequence>
<keyword evidence="3" id="KW-1185">Reference proteome</keyword>
<evidence type="ECO:0000313" key="3">
    <source>
        <dbReference type="Proteomes" id="UP000076023"/>
    </source>
</evidence>
<feature type="transmembrane region" description="Helical" evidence="1">
    <location>
        <begin position="193"/>
        <end position="212"/>
    </location>
</feature>
<dbReference type="Proteomes" id="UP000076023">
    <property type="component" value="Unassembled WGS sequence"/>
</dbReference>
<accession>A0A146G898</accession>
<gene>
    <name evidence="2" type="ORF">TSACC_21543</name>
</gene>
<dbReference type="STRING" id="690879.TSACC_21543"/>
<dbReference type="AlphaFoldDB" id="A0A146G898"/>
<keyword evidence="1" id="KW-0812">Transmembrane</keyword>
<proteinExistence type="predicted"/>
<evidence type="ECO:0000313" key="2">
    <source>
        <dbReference type="EMBL" id="GAT33134.1"/>
    </source>
</evidence>
<dbReference type="OrthoDB" id="3784446at2"/>
<feature type="transmembrane region" description="Helical" evidence="1">
    <location>
        <begin position="110"/>
        <end position="130"/>
    </location>
</feature>
<feature type="transmembrane region" description="Helical" evidence="1">
    <location>
        <begin position="50"/>
        <end position="69"/>
    </location>
</feature>
<evidence type="ECO:0008006" key="4">
    <source>
        <dbReference type="Google" id="ProtNLM"/>
    </source>
</evidence>
<dbReference type="InParanoid" id="A0A146G898"/>
<feature type="transmembrane region" description="Helical" evidence="1">
    <location>
        <begin position="357"/>
        <end position="380"/>
    </location>
</feature>
<dbReference type="RefSeq" id="WP_075078902.1">
    <property type="nucleotide sequence ID" value="NZ_BDCO01000002.1"/>
</dbReference>
<evidence type="ECO:0000256" key="1">
    <source>
        <dbReference type="SAM" id="Phobius"/>
    </source>
</evidence>
<keyword evidence="1" id="KW-0472">Membrane</keyword>
<feature type="transmembrane region" description="Helical" evidence="1">
    <location>
        <begin position="305"/>
        <end position="322"/>
    </location>
</feature>
<dbReference type="EMBL" id="BDCO01000002">
    <property type="protein sequence ID" value="GAT33134.1"/>
    <property type="molecule type" value="Genomic_DNA"/>
</dbReference>
<feature type="transmembrane region" description="Helical" evidence="1">
    <location>
        <begin position="264"/>
        <end position="293"/>
    </location>
</feature>
<keyword evidence="1" id="KW-1133">Transmembrane helix</keyword>
<feature type="transmembrane region" description="Helical" evidence="1">
    <location>
        <begin position="387"/>
        <end position="405"/>
    </location>
</feature>